<proteinExistence type="predicted"/>
<sequence>MDSSNYYVKLNANGHSSVYRNGHIVLGSEVVEVEHHDQKLQEHPQDTAIVMLASGKLLEGVKVVN</sequence>
<evidence type="ECO:0000313" key="2">
    <source>
        <dbReference type="Proteomes" id="UP000029223"/>
    </source>
</evidence>
<name>A0ABQ0JLM1_9VIBR</name>
<accession>A0ABQ0JLM1</accession>
<comment type="caution">
    <text evidence="1">The sequence shown here is derived from an EMBL/GenBank/DDBJ whole genome shotgun (WGS) entry which is preliminary data.</text>
</comment>
<dbReference type="EMBL" id="BBMS01000070">
    <property type="protein sequence ID" value="GAL29649.1"/>
    <property type="molecule type" value="Genomic_DNA"/>
</dbReference>
<keyword evidence="2" id="KW-1185">Reference proteome</keyword>
<organism evidence="1 2">
    <name type="scientific">Vibrio variabilis</name>
    <dbReference type="NCBI Taxonomy" id="990271"/>
    <lineage>
        <taxon>Bacteria</taxon>
        <taxon>Pseudomonadati</taxon>
        <taxon>Pseudomonadota</taxon>
        <taxon>Gammaproteobacteria</taxon>
        <taxon>Vibrionales</taxon>
        <taxon>Vibrionaceae</taxon>
        <taxon>Vibrio</taxon>
    </lineage>
</organism>
<gene>
    <name evidence="1" type="ORF">JCM19239_2577</name>
</gene>
<reference evidence="2" key="1">
    <citation type="submission" date="2014-09" db="EMBL/GenBank/DDBJ databases">
        <title>Vibrio variabilis JCM 19239. (C206) whole genome shotgun sequence.</title>
        <authorList>
            <person name="Sawabe T."/>
            <person name="Meirelles P."/>
            <person name="Nakanishi M."/>
            <person name="Sayaka M."/>
            <person name="Hattori M."/>
            <person name="Ohkuma M."/>
        </authorList>
    </citation>
    <scope>NUCLEOTIDE SEQUENCE [LARGE SCALE GENOMIC DNA]</scope>
    <source>
        <strain evidence="2">JCM 19239</strain>
    </source>
</reference>
<dbReference type="Proteomes" id="UP000029223">
    <property type="component" value="Unassembled WGS sequence"/>
</dbReference>
<evidence type="ECO:0000313" key="1">
    <source>
        <dbReference type="EMBL" id="GAL29649.1"/>
    </source>
</evidence>
<protein>
    <submittedName>
        <fullName evidence="1">Uncharacterized protein</fullName>
    </submittedName>
</protein>